<feature type="domain" description="Cyanovirin-N" evidence="1">
    <location>
        <begin position="2"/>
        <end position="105"/>
    </location>
</feature>
<dbReference type="InterPro" id="IPR011058">
    <property type="entry name" value="Cyanovirin-N"/>
</dbReference>
<dbReference type="STRING" id="60172.A0A1V6Q9R8"/>
<organism evidence="2 3">
    <name type="scientific">Penicillium solitum</name>
    <dbReference type="NCBI Taxonomy" id="60172"/>
    <lineage>
        <taxon>Eukaryota</taxon>
        <taxon>Fungi</taxon>
        <taxon>Dikarya</taxon>
        <taxon>Ascomycota</taxon>
        <taxon>Pezizomycotina</taxon>
        <taxon>Eurotiomycetes</taxon>
        <taxon>Eurotiomycetidae</taxon>
        <taxon>Eurotiales</taxon>
        <taxon>Aspergillaceae</taxon>
        <taxon>Penicillium</taxon>
    </lineage>
</organism>
<protein>
    <recommendedName>
        <fullName evidence="1">Cyanovirin-N domain-containing protein</fullName>
    </recommendedName>
</protein>
<proteinExistence type="predicted"/>
<reference evidence="3" key="1">
    <citation type="journal article" date="2017" name="Nat. Microbiol.">
        <title>Global analysis of biosynthetic gene clusters reveals vast potential of secondary metabolite production in Penicillium species.</title>
        <authorList>
            <person name="Nielsen J.C."/>
            <person name="Grijseels S."/>
            <person name="Prigent S."/>
            <person name="Ji B."/>
            <person name="Dainat J."/>
            <person name="Nielsen K.F."/>
            <person name="Frisvad J.C."/>
            <person name="Workman M."/>
            <person name="Nielsen J."/>
        </authorList>
    </citation>
    <scope>NUCLEOTIDE SEQUENCE [LARGE SCALE GENOMIC DNA]</scope>
    <source>
        <strain evidence="3">IBT 29525</strain>
    </source>
</reference>
<comment type="caution">
    <text evidence="2">The sequence shown here is derived from an EMBL/GenBank/DDBJ whole genome shotgun (WGS) entry which is preliminary data.</text>
</comment>
<name>A0A1V6Q9R8_9EURO</name>
<evidence type="ECO:0000313" key="2">
    <source>
        <dbReference type="EMBL" id="OQD85990.1"/>
    </source>
</evidence>
<keyword evidence="3" id="KW-1185">Reference proteome</keyword>
<evidence type="ECO:0000259" key="1">
    <source>
        <dbReference type="SMART" id="SM01111"/>
    </source>
</evidence>
<dbReference type="SUPFAM" id="SSF51322">
    <property type="entry name" value="Cyanovirin-N"/>
    <property type="match status" value="1"/>
</dbReference>
<dbReference type="PANTHER" id="PTHR42076">
    <property type="entry name" value="CYANOVIRIN-N HOMOLOG"/>
    <property type="match status" value="1"/>
</dbReference>
<gene>
    <name evidence="2" type="ORF">PENSOL_c093G09521</name>
</gene>
<dbReference type="Pfam" id="PF08881">
    <property type="entry name" value="CVNH"/>
    <property type="match status" value="1"/>
</dbReference>
<dbReference type="SMART" id="SM01111">
    <property type="entry name" value="CVNH"/>
    <property type="match status" value="1"/>
</dbReference>
<dbReference type="OrthoDB" id="2441380at2759"/>
<accession>A0A1V6Q9R8</accession>
<dbReference type="AlphaFoldDB" id="A0A1V6Q9R8"/>
<sequence length="109" mass="12123">MGFHRSSQGIDLKDKHILTAYCERPSGESRYSELDLNAFLGANKGQLAWGSHDFSKSARNVDFKLEGRSNEPMLHAQLDDGEGNIQDSQVNLGNCIKNEDGQLNFMGCF</sequence>
<dbReference type="Gene3D" id="2.30.60.10">
    <property type="entry name" value="Cyanovirin-N"/>
    <property type="match status" value="1"/>
</dbReference>
<evidence type="ECO:0000313" key="3">
    <source>
        <dbReference type="Proteomes" id="UP000191612"/>
    </source>
</evidence>
<dbReference type="InterPro" id="IPR036673">
    <property type="entry name" value="Cyanovirin-N_sf"/>
</dbReference>
<dbReference type="Proteomes" id="UP000191612">
    <property type="component" value="Unassembled WGS sequence"/>
</dbReference>
<dbReference type="PANTHER" id="PTHR42076:SF1">
    <property type="entry name" value="CYANOVIRIN-N DOMAIN-CONTAINING PROTEIN"/>
    <property type="match status" value="1"/>
</dbReference>
<dbReference type="EMBL" id="MDYO01000093">
    <property type="protein sequence ID" value="OQD85990.1"/>
    <property type="molecule type" value="Genomic_DNA"/>
</dbReference>